<dbReference type="Proteomes" id="UP000322184">
    <property type="component" value="Unassembled WGS sequence"/>
</dbReference>
<dbReference type="PANTHER" id="PTHR13774:SF32">
    <property type="entry name" value="ANTISENSE-ENHANCING SEQUENCE 1"/>
    <property type="match status" value="1"/>
</dbReference>
<dbReference type="InterPro" id="IPR003719">
    <property type="entry name" value="Phenazine_PhzF-like"/>
</dbReference>
<gene>
    <name evidence="3" type="ORF">F0L16_00860</name>
</gene>
<evidence type="ECO:0000313" key="3">
    <source>
        <dbReference type="EMBL" id="KAA1195707.1"/>
    </source>
</evidence>
<dbReference type="GO" id="GO:0005737">
    <property type="term" value="C:cytoplasm"/>
    <property type="evidence" value="ECO:0007669"/>
    <property type="project" value="TreeGrafter"/>
</dbReference>
<dbReference type="SUPFAM" id="SSF54506">
    <property type="entry name" value="Diaminopimelate epimerase-like"/>
    <property type="match status" value="1"/>
</dbReference>
<dbReference type="NCBIfam" id="TIGR00654">
    <property type="entry name" value="PhzF_family"/>
    <property type="match status" value="1"/>
</dbReference>
<comment type="similarity">
    <text evidence="1">Belongs to the PhzF family.</text>
</comment>
<name>A0A5B0XB57_9GAMM</name>
<organism evidence="3 4">
    <name type="scientific">Photorhabdus heterorhabditis</name>
    <dbReference type="NCBI Taxonomy" id="880156"/>
    <lineage>
        <taxon>Bacteria</taxon>
        <taxon>Pseudomonadati</taxon>
        <taxon>Pseudomonadota</taxon>
        <taxon>Gammaproteobacteria</taxon>
        <taxon>Enterobacterales</taxon>
        <taxon>Morganellaceae</taxon>
        <taxon>Photorhabdus</taxon>
    </lineage>
</organism>
<dbReference type="PIRSF" id="PIRSF016184">
    <property type="entry name" value="PhzC_PhzF"/>
    <property type="match status" value="1"/>
</dbReference>
<comment type="caution">
    <text evidence="3">The sequence shown here is derived from an EMBL/GenBank/DDBJ whole genome shotgun (WGS) entry which is preliminary data.</text>
</comment>
<dbReference type="PANTHER" id="PTHR13774">
    <property type="entry name" value="PHENAZINE BIOSYNTHESIS PROTEIN"/>
    <property type="match status" value="1"/>
</dbReference>
<evidence type="ECO:0000256" key="2">
    <source>
        <dbReference type="PIRSR" id="PIRSR016184-1"/>
    </source>
</evidence>
<dbReference type="Pfam" id="PF02567">
    <property type="entry name" value="PhzC-PhzF"/>
    <property type="match status" value="1"/>
</dbReference>
<evidence type="ECO:0000256" key="1">
    <source>
        <dbReference type="ARBA" id="ARBA00008270"/>
    </source>
</evidence>
<evidence type="ECO:0000313" key="4">
    <source>
        <dbReference type="Proteomes" id="UP000322184"/>
    </source>
</evidence>
<accession>A0A5B0XB57</accession>
<dbReference type="AlphaFoldDB" id="A0A5B0XB57"/>
<proteinExistence type="inferred from homology"/>
<feature type="active site" evidence="2">
    <location>
        <position position="57"/>
    </location>
</feature>
<dbReference type="EMBL" id="VTUW01000001">
    <property type="protein sequence ID" value="KAA1195707.1"/>
    <property type="molecule type" value="Genomic_DNA"/>
</dbReference>
<dbReference type="Gene3D" id="3.10.310.10">
    <property type="entry name" value="Diaminopimelate Epimerase, Chain A, domain 1"/>
    <property type="match status" value="2"/>
</dbReference>
<protein>
    <submittedName>
        <fullName evidence="3">PhzF family phenazine biosynthesis protein</fullName>
    </submittedName>
</protein>
<reference evidence="3 4" key="1">
    <citation type="submission" date="2019-09" db="EMBL/GenBank/DDBJ databases">
        <title>Whole genome sequence of Photorhabdus heterorhabditis strain ETL (Enterobacteriales: Enterobacteriaceae) a bacterial symbiont of Heterorhabditis zealandica strain ETL (Rhabditida: Heterorhabditidae).</title>
        <authorList>
            <person name="Lulamba T.E."/>
            <person name="Serepa-Dlamini M.H."/>
        </authorList>
    </citation>
    <scope>NUCLEOTIDE SEQUENCE [LARGE SCALE GENOMIC DNA]</scope>
    <source>
        <strain evidence="3 4">ETL</strain>
    </source>
</reference>
<sequence length="290" mass="32150">MFRKQRKMHNNIAIDYNVVNAFTHTPLEGNPVAVFHDSEVLSAPVMQAIARQLQLSETTFISERTEDGHARVRIFTPINELPFAGHPLMGTASAFSRRHGLNHFVFHTDIGAVSISVEHHSKMLSEVKIIVPLVSAKPFVEEKKLLAALGLEKTELPVEIYDAGARHVLVAVDSISTLHGLQPDHRALADFDDLAVNCFSWQGKQVENRMFSPAYGVTEDAGTGSVVGPIAQHLIKYGQLRMNEKLVIEQGILLNRRCVMYGEIKSENGLASHTELSGQVCHFSECRACF</sequence>
<dbReference type="GO" id="GO:0016853">
    <property type="term" value="F:isomerase activity"/>
    <property type="evidence" value="ECO:0007669"/>
    <property type="project" value="TreeGrafter"/>
</dbReference>